<dbReference type="Pfam" id="PF14693">
    <property type="entry name" value="Ribosomal_TL5_C"/>
    <property type="match status" value="1"/>
</dbReference>
<evidence type="ECO:0000256" key="1">
    <source>
        <dbReference type="SAM" id="Phobius"/>
    </source>
</evidence>
<dbReference type="Proteomes" id="UP000288805">
    <property type="component" value="Unassembled WGS sequence"/>
</dbReference>
<gene>
    <name evidence="3" type="primary">rplY_1</name>
    <name evidence="3" type="ORF">CK203_000290</name>
</gene>
<keyword evidence="1" id="KW-0472">Membrane</keyword>
<dbReference type="GO" id="GO:0003735">
    <property type="term" value="F:structural constituent of ribosome"/>
    <property type="evidence" value="ECO:0007669"/>
    <property type="project" value="InterPro"/>
</dbReference>
<dbReference type="Gene3D" id="2.170.120.20">
    <property type="entry name" value="Ribosomal protein L25, beta domain"/>
    <property type="match status" value="1"/>
</dbReference>
<dbReference type="InterPro" id="IPR011035">
    <property type="entry name" value="Ribosomal_bL25/Gln-tRNA_synth"/>
</dbReference>
<proteinExistence type="predicted"/>
<dbReference type="InterPro" id="IPR020057">
    <property type="entry name" value="Ribosomal_bL25_b-dom"/>
</dbReference>
<organism evidence="3 4">
    <name type="scientific">Vitis vinifera</name>
    <name type="common">Grape</name>
    <dbReference type="NCBI Taxonomy" id="29760"/>
    <lineage>
        <taxon>Eukaryota</taxon>
        <taxon>Viridiplantae</taxon>
        <taxon>Streptophyta</taxon>
        <taxon>Embryophyta</taxon>
        <taxon>Tracheophyta</taxon>
        <taxon>Spermatophyta</taxon>
        <taxon>Magnoliopsida</taxon>
        <taxon>eudicotyledons</taxon>
        <taxon>Gunneridae</taxon>
        <taxon>Pentapetalae</taxon>
        <taxon>rosids</taxon>
        <taxon>Vitales</taxon>
        <taxon>Vitaceae</taxon>
        <taxon>Viteae</taxon>
        <taxon>Vitis</taxon>
    </lineage>
</organism>
<evidence type="ECO:0000313" key="3">
    <source>
        <dbReference type="EMBL" id="RVX23413.1"/>
    </source>
</evidence>
<dbReference type="AlphaFoldDB" id="A0A438KQD2"/>
<accession>A0A438KQD2</accession>
<dbReference type="InterPro" id="IPR020930">
    <property type="entry name" value="Ribosomal_uL5_bac-type"/>
</dbReference>
<evidence type="ECO:0000259" key="2">
    <source>
        <dbReference type="Pfam" id="PF14693"/>
    </source>
</evidence>
<comment type="caution">
    <text evidence="3">The sequence shown here is derived from an EMBL/GenBank/DDBJ whole genome shotgun (WGS) entry which is preliminary data.</text>
</comment>
<dbReference type="PANTHER" id="PTHR33284">
    <property type="entry name" value="RIBOSOMAL PROTEIN L25/GLN-TRNA SYNTHETASE, ANTI-CODON-BINDING DOMAIN-CONTAINING PROTEIN"/>
    <property type="match status" value="1"/>
</dbReference>
<evidence type="ECO:0000313" key="4">
    <source>
        <dbReference type="Proteomes" id="UP000288805"/>
    </source>
</evidence>
<dbReference type="InterPro" id="IPR037121">
    <property type="entry name" value="Ribosomal_bL25_C"/>
</dbReference>
<dbReference type="FunFam" id="2.170.120.20:FF:000006">
    <property type="entry name" value="Ribosomal protein L25/Gln-tRNA synthetase, anti-codon-binding domain-containing protein"/>
    <property type="match status" value="1"/>
</dbReference>
<sequence>MSRWWGAAAGRLRTAVSNRRSLYLSSLPPAAAYHTIQAISREFTGSKVSARDRAQGRIPAVVFAQQLLTGGNMNGRSVSRKRLLTTERKQIQAILKSVEPEFICSTTFPLQIRAGSGSSVLLESGTVLPLKIHRDEATGKVLNLVFAWADEGSELKVDVPLVFKGEDVCPGLKKGWFFAFLVLPPVTPVFVYGSVGGYLNRIRPSLKFLCPAEHIPSKIEVDVSNLDIGDRILMHDVEVHPSLKLLSKNETMPVCKIVAAKLERAESGEV</sequence>
<name>A0A438KQD2_VITVI</name>
<dbReference type="GO" id="GO:0006412">
    <property type="term" value="P:translation"/>
    <property type="evidence" value="ECO:0007669"/>
    <property type="project" value="InterPro"/>
</dbReference>
<keyword evidence="1" id="KW-1133">Transmembrane helix</keyword>
<keyword evidence="3" id="KW-0689">Ribosomal protein</keyword>
<protein>
    <submittedName>
        <fullName evidence="3">50S ribosomal protein L25</fullName>
    </submittedName>
</protein>
<dbReference type="EMBL" id="QGNW01000001">
    <property type="protein sequence ID" value="RVX23413.1"/>
    <property type="molecule type" value="Genomic_DNA"/>
</dbReference>
<dbReference type="InterPro" id="IPR029751">
    <property type="entry name" value="Ribosomal_L25_dom"/>
</dbReference>
<dbReference type="GO" id="GO:0005840">
    <property type="term" value="C:ribosome"/>
    <property type="evidence" value="ECO:0007669"/>
    <property type="project" value="UniProtKB-KW"/>
</dbReference>
<feature type="transmembrane region" description="Helical" evidence="1">
    <location>
        <begin position="176"/>
        <end position="199"/>
    </location>
</feature>
<dbReference type="PANTHER" id="PTHR33284:SF2">
    <property type="entry name" value="RIBOSOMAL PROTEIN L25_GLN-TRNA SYNTHETASE, ANTI-CODON-BINDING DOMAIN-CONTAINING PROTEIN"/>
    <property type="match status" value="1"/>
</dbReference>
<dbReference type="CDD" id="cd00495">
    <property type="entry name" value="Ribosomal_L25_TL5_CTC"/>
    <property type="match status" value="1"/>
</dbReference>
<keyword evidence="1" id="KW-0812">Transmembrane</keyword>
<feature type="domain" description="Large ribosomal subunit protein bL25 beta" evidence="2">
    <location>
        <begin position="196"/>
        <end position="260"/>
    </location>
</feature>
<keyword evidence="3" id="KW-0687">Ribonucleoprotein</keyword>
<reference evidence="3 4" key="1">
    <citation type="journal article" date="2018" name="PLoS Genet.">
        <title>Population sequencing reveals clonal diversity and ancestral inbreeding in the grapevine cultivar Chardonnay.</title>
        <authorList>
            <person name="Roach M.J."/>
            <person name="Johnson D.L."/>
            <person name="Bohlmann J."/>
            <person name="van Vuuren H.J."/>
            <person name="Jones S.J."/>
            <person name="Pretorius I.S."/>
            <person name="Schmidt S.A."/>
            <person name="Borneman A.R."/>
        </authorList>
    </citation>
    <scope>NUCLEOTIDE SEQUENCE [LARGE SCALE GENOMIC DNA]</scope>
    <source>
        <strain evidence="4">cv. Chardonnay</strain>
        <tissue evidence="3">Leaf</tissue>
    </source>
</reference>
<dbReference type="SUPFAM" id="SSF50715">
    <property type="entry name" value="Ribosomal protein L25-like"/>
    <property type="match status" value="1"/>
</dbReference>